<keyword evidence="2" id="KW-1185">Reference proteome</keyword>
<dbReference type="AlphaFoldDB" id="A0A7W1XV25"/>
<comment type="caution">
    <text evidence="1">The sequence shown here is derived from an EMBL/GenBank/DDBJ whole genome shotgun (WGS) entry which is preliminary data.</text>
</comment>
<organism evidence="1 2">
    <name type="scientific">Thermoactinomyces mirandus</name>
    <dbReference type="NCBI Taxonomy" id="2756294"/>
    <lineage>
        <taxon>Bacteria</taxon>
        <taxon>Bacillati</taxon>
        <taxon>Bacillota</taxon>
        <taxon>Bacilli</taxon>
        <taxon>Bacillales</taxon>
        <taxon>Thermoactinomycetaceae</taxon>
        <taxon>Thermoactinomyces</taxon>
    </lineage>
</organism>
<dbReference type="EMBL" id="JACEOL010000069">
    <property type="protein sequence ID" value="MBA4603791.1"/>
    <property type="molecule type" value="Genomic_DNA"/>
</dbReference>
<name>A0A7W1XV25_9BACL</name>
<sequence length="170" mass="19998">MEEKEIRINTTDPDSGHMVREGKPEGFFYLDHRTVDGKYNFITDVFVTPGNAHDSIPYLKRLNRQIHRFDFLVEEVALDAGYLTMPVCQELMKQNIFAVTAHRRFRPKKVFFINGNLNTLPEQDIYLCPARYELRYSTTNRTGYREYKSNPNVCQNCLFLSRCTHSNTFQ</sequence>
<evidence type="ECO:0000313" key="2">
    <source>
        <dbReference type="Proteomes" id="UP000538292"/>
    </source>
</evidence>
<accession>A0A7W1XV25</accession>
<evidence type="ECO:0000313" key="1">
    <source>
        <dbReference type="EMBL" id="MBA4603791.1"/>
    </source>
</evidence>
<proteinExistence type="predicted"/>
<gene>
    <name evidence="1" type="ORF">H2C83_16105</name>
</gene>
<reference evidence="1 2" key="1">
    <citation type="submission" date="2020-07" db="EMBL/GenBank/DDBJ databases">
        <title>Thermoactinomyces phylogeny.</title>
        <authorList>
            <person name="Dunlap C."/>
        </authorList>
    </citation>
    <scope>NUCLEOTIDE SEQUENCE [LARGE SCALE GENOMIC DNA]</scope>
    <source>
        <strain evidence="1 2">AMNI-1</strain>
    </source>
</reference>
<protein>
    <submittedName>
        <fullName evidence="1">IS5/IS1182 family transposase</fullName>
    </submittedName>
</protein>
<feature type="non-terminal residue" evidence="1">
    <location>
        <position position="170"/>
    </location>
</feature>
<dbReference type="Proteomes" id="UP000538292">
    <property type="component" value="Unassembled WGS sequence"/>
</dbReference>